<keyword evidence="4" id="KW-1185">Reference proteome</keyword>
<evidence type="ECO:0000313" key="3">
    <source>
        <dbReference type="EMBL" id="CAG9310563.1"/>
    </source>
</evidence>
<organism evidence="3 4">
    <name type="scientific">Blepharisma stoltei</name>
    <dbReference type="NCBI Taxonomy" id="1481888"/>
    <lineage>
        <taxon>Eukaryota</taxon>
        <taxon>Sar</taxon>
        <taxon>Alveolata</taxon>
        <taxon>Ciliophora</taxon>
        <taxon>Postciliodesmatophora</taxon>
        <taxon>Heterotrichea</taxon>
        <taxon>Heterotrichida</taxon>
        <taxon>Blepharismidae</taxon>
        <taxon>Blepharisma</taxon>
    </lineage>
</organism>
<feature type="compositionally biased region" description="Basic and acidic residues" evidence="2">
    <location>
        <begin position="791"/>
        <end position="802"/>
    </location>
</feature>
<feature type="region of interest" description="Disordered" evidence="2">
    <location>
        <begin position="789"/>
        <end position="830"/>
    </location>
</feature>
<comment type="caution">
    <text evidence="3">The sequence shown here is derived from an EMBL/GenBank/DDBJ whole genome shotgun (WGS) entry which is preliminary data.</text>
</comment>
<evidence type="ECO:0000313" key="4">
    <source>
        <dbReference type="Proteomes" id="UP001162131"/>
    </source>
</evidence>
<dbReference type="Proteomes" id="UP001162131">
    <property type="component" value="Unassembled WGS sequence"/>
</dbReference>
<evidence type="ECO:0000256" key="1">
    <source>
        <dbReference type="SAM" id="Coils"/>
    </source>
</evidence>
<accession>A0AAU9I560</accession>
<proteinExistence type="predicted"/>
<gene>
    <name evidence="3" type="ORF">BSTOLATCC_MIC1405</name>
</gene>
<feature type="region of interest" description="Disordered" evidence="2">
    <location>
        <begin position="189"/>
        <end position="210"/>
    </location>
</feature>
<feature type="compositionally biased region" description="Polar residues" evidence="2">
    <location>
        <begin position="803"/>
        <end position="815"/>
    </location>
</feature>
<reference evidence="3" key="1">
    <citation type="submission" date="2021-09" db="EMBL/GenBank/DDBJ databases">
        <authorList>
            <consortium name="AG Swart"/>
            <person name="Singh M."/>
            <person name="Singh A."/>
            <person name="Seah K."/>
            <person name="Emmerich C."/>
        </authorList>
    </citation>
    <scope>NUCLEOTIDE SEQUENCE</scope>
    <source>
        <strain evidence="3">ATCC30299</strain>
    </source>
</reference>
<protein>
    <submittedName>
        <fullName evidence="3">Uncharacterized protein</fullName>
    </submittedName>
</protein>
<evidence type="ECO:0000256" key="2">
    <source>
        <dbReference type="SAM" id="MobiDB-lite"/>
    </source>
</evidence>
<dbReference type="AlphaFoldDB" id="A0AAU9I560"/>
<sequence length="830" mass="95560">MYQFNPNNLIQLDFQELSKALAYIFATLQENESKISEVKATSTEAVFEISKHKEKFKDIESKFLIFEESIKEVNKISDKVNTWGERFREMEERNFAFSSKIEELSHQFQSQIDEVTRLISQTTRSAQIDTKRDVMIKMEEMNNAETVKIGIINSQLERQISELKNQLEMLNLENQAKFVEIHSSLGLVSSQTQQPESQKQPKESQKNRNVVSRLASLEKTFQNFVTSMSSTRSVGNTNQEIQIPAFIEPKINLIENEPKPIFSMVNEGIDLIKPASKENESNPPSPLYLPNNENLLPLFDRISKLEKANYKLGDYEAMENKIEILNEKIEILFEKALNDANIVIPSIQIEAPKEHHQEKSLEKPYELNLITIPSPIPSPSMSPMPSPRTPRLDSLYDKKFSKIEEAVQLLQKNITEVQLSIDNNKLKEYLDDKFTVFGKNTRDTLVKQFSGVSEEVSSKLSEFQSRLNGFWKDTQIVHEIIETIKSQIEESAHSLKEENKLLSSSIEDISKSIDIKLTEKLTEVKELIPQVQVTKEKPEQTESDTVLRSMIFSLRNELTKLRSSIEQIEHKRMVEESIFEENASTVFVENFGTKDENNNLKGILKLHDNAIRNLALKIMPGSQMPSQQNQEITNVLQYLEDLKSQIKEVINKQEHTKSFTSKDFELLNEIYQNLENKSNKSELIQKVDRNELRRIYQLLKKRIDELSEQLKKSDQMQALLSTQEEPYFMKKKYDFGCASCGQVFSPQSDTQMTQQTWYKPGTRNGTFMPGFSNILSSLIQSPSGSFTLPSRAEENIDRESIKSPKNSIVTPSYSKGKNRRIRLPSVKESS</sequence>
<feature type="coiled-coil region" evidence="1">
    <location>
        <begin position="689"/>
        <end position="716"/>
    </location>
</feature>
<dbReference type="EMBL" id="CAJZBQ010000002">
    <property type="protein sequence ID" value="CAG9310563.1"/>
    <property type="molecule type" value="Genomic_DNA"/>
</dbReference>
<keyword evidence="1" id="KW-0175">Coiled coil</keyword>
<name>A0AAU9I560_9CILI</name>
<feature type="compositionally biased region" description="Polar residues" evidence="2">
    <location>
        <begin position="189"/>
        <end position="198"/>
    </location>
</feature>
<feature type="coiled-coil region" evidence="1">
    <location>
        <begin position="153"/>
        <end position="180"/>
    </location>
</feature>